<evidence type="ECO:0000313" key="2">
    <source>
        <dbReference type="Proteomes" id="UP001054837"/>
    </source>
</evidence>
<sequence length="126" mass="14133">MSHNTNPITALKKEKENLLSLNIYGFFESNSFTKSDSDLKINMKNYMGNNSHLSNSNRASISCPSKAKQRKTITFPVNTCAFFCKTTKQNTTTELNVLRLSFNDILTKGSNTDISTRRQQADGISI</sequence>
<protein>
    <submittedName>
        <fullName evidence="1">Uncharacterized protein</fullName>
    </submittedName>
</protein>
<dbReference type="AlphaFoldDB" id="A0AAV4MEJ3"/>
<name>A0AAV4MEJ3_9ARAC</name>
<organism evidence="1 2">
    <name type="scientific">Caerostris darwini</name>
    <dbReference type="NCBI Taxonomy" id="1538125"/>
    <lineage>
        <taxon>Eukaryota</taxon>
        <taxon>Metazoa</taxon>
        <taxon>Ecdysozoa</taxon>
        <taxon>Arthropoda</taxon>
        <taxon>Chelicerata</taxon>
        <taxon>Arachnida</taxon>
        <taxon>Araneae</taxon>
        <taxon>Araneomorphae</taxon>
        <taxon>Entelegynae</taxon>
        <taxon>Araneoidea</taxon>
        <taxon>Araneidae</taxon>
        <taxon>Caerostris</taxon>
    </lineage>
</organism>
<accession>A0AAV4MEJ3</accession>
<reference evidence="1 2" key="1">
    <citation type="submission" date="2021-06" db="EMBL/GenBank/DDBJ databases">
        <title>Caerostris darwini draft genome.</title>
        <authorList>
            <person name="Kono N."/>
            <person name="Arakawa K."/>
        </authorList>
    </citation>
    <scope>NUCLEOTIDE SEQUENCE [LARGE SCALE GENOMIC DNA]</scope>
</reference>
<evidence type="ECO:0000313" key="1">
    <source>
        <dbReference type="EMBL" id="GIX70323.1"/>
    </source>
</evidence>
<dbReference type="Proteomes" id="UP001054837">
    <property type="component" value="Unassembled WGS sequence"/>
</dbReference>
<gene>
    <name evidence="1" type="ORF">CDAR_97811</name>
</gene>
<proteinExistence type="predicted"/>
<keyword evidence="2" id="KW-1185">Reference proteome</keyword>
<dbReference type="EMBL" id="BPLQ01000358">
    <property type="protein sequence ID" value="GIX70323.1"/>
    <property type="molecule type" value="Genomic_DNA"/>
</dbReference>
<comment type="caution">
    <text evidence="1">The sequence shown here is derived from an EMBL/GenBank/DDBJ whole genome shotgun (WGS) entry which is preliminary data.</text>
</comment>